<dbReference type="Proteomes" id="UP001500325">
    <property type="component" value="Unassembled WGS sequence"/>
</dbReference>
<sequence length="135" mass="14468">MFPGPTIAVGIFSCCMPGLSHRRQADGNIRLAQWNAGSASDEFVQVAGAVSSSSASPGRSRLHEQRRLDAVKASALPARHQAAHVRETLDPTGKGRARWAMRWKPALNAFAITFAGRIVPSNGNQPSPRPVTPFV</sequence>
<comment type="caution">
    <text evidence="1">The sequence shown here is derived from an EMBL/GenBank/DDBJ whole genome shotgun (WGS) entry which is preliminary data.</text>
</comment>
<proteinExistence type="predicted"/>
<organism evidence="1 2">
    <name type="scientific">Pseudonocardia yuanmonensis</name>
    <dbReference type="NCBI Taxonomy" id="1095914"/>
    <lineage>
        <taxon>Bacteria</taxon>
        <taxon>Bacillati</taxon>
        <taxon>Actinomycetota</taxon>
        <taxon>Actinomycetes</taxon>
        <taxon>Pseudonocardiales</taxon>
        <taxon>Pseudonocardiaceae</taxon>
        <taxon>Pseudonocardia</taxon>
    </lineage>
</organism>
<accession>A0ABP8XJE4</accession>
<name>A0ABP8XJE4_9PSEU</name>
<keyword evidence="2" id="KW-1185">Reference proteome</keyword>
<reference evidence="2" key="1">
    <citation type="journal article" date="2019" name="Int. J. Syst. Evol. Microbiol.">
        <title>The Global Catalogue of Microorganisms (GCM) 10K type strain sequencing project: providing services to taxonomists for standard genome sequencing and annotation.</title>
        <authorList>
            <consortium name="The Broad Institute Genomics Platform"/>
            <consortium name="The Broad Institute Genome Sequencing Center for Infectious Disease"/>
            <person name="Wu L."/>
            <person name="Ma J."/>
        </authorList>
    </citation>
    <scope>NUCLEOTIDE SEQUENCE [LARGE SCALE GENOMIC DNA]</scope>
    <source>
        <strain evidence="2">JCM 18055</strain>
    </source>
</reference>
<gene>
    <name evidence="1" type="ORF">GCM10023215_54620</name>
</gene>
<evidence type="ECO:0000313" key="2">
    <source>
        <dbReference type="Proteomes" id="UP001500325"/>
    </source>
</evidence>
<dbReference type="EMBL" id="BAABIC010000023">
    <property type="protein sequence ID" value="GAA4706948.1"/>
    <property type="molecule type" value="Genomic_DNA"/>
</dbReference>
<protein>
    <submittedName>
        <fullName evidence="1">Uncharacterized protein</fullName>
    </submittedName>
</protein>
<evidence type="ECO:0000313" key="1">
    <source>
        <dbReference type="EMBL" id="GAA4706948.1"/>
    </source>
</evidence>